<dbReference type="SMART" id="SM00336">
    <property type="entry name" value="BBOX"/>
    <property type="match status" value="1"/>
</dbReference>
<dbReference type="OrthoDB" id="6270329at2759"/>
<dbReference type="PROSITE" id="PS50089">
    <property type="entry name" value="ZF_RING_2"/>
    <property type="match status" value="1"/>
</dbReference>
<dbReference type="Proteomes" id="UP000261540">
    <property type="component" value="Unplaced"/>
</dbReference>
<dbReference type="Pfam" id="PF13765">
    <property type="entry name" value="PRY"/>
    <property type="match status" value="1"/>
</dbReference>
<dbReference type="InterPro" id="IPR013320">
    <property type="entry name" value="ConA-like_dom_sf"/>
</dbReference>
<evidence type="ECO:0000313" key="11">
    <source>
        <dbReference type="Ensembl" id="ENSPKIP00000036717.1"/>
    </source>
</evidence>
<dbReference type="InterPro" id="IPR001870">
    <property type="entry name" value="B30.2/SPRY"/>
</dbReference>
<dbReference type="InterPro" id="IPR003877">
    <property type="entry name" value="SPRY_dom"/>
</dbReference>
<dbReference type="GO" id="GO:0045087">
    <property type="term" value="P:innate immune response"/>
    <property type="evidence" value="ECO:0007669"/>
    <property type="project" value="UniProtKB-KW"/>
</dbReference>
<dbReference type="Gene3D" id="3.30.160.60">
    <property type="entry name" value="Classic Zinc Finger"/>
    <property type="match status" value="1"/>
</dbReference>
<feature type="domain" description="B30.2/SPRY" evidence="10">
    <location>
        <begin position="360"/>
        <end position="552"/>
    </location>
</feature>
<accession>A0A3B3T0Y9</accession>
<dbReference type="CDD" id="cd19769">
    <property type="entry name" value="Bbox2_TRIM16-like"/>
    <property type="match status" value="1"/>
</dbReference>
<dbReference type="Ensembl" id="ENSPKIT00000017668.1">
    <property type="protein sequence ID" value="ENSPKIP00000036717.1"/>
    <property type="gene ID" value="ENSPKIG00000015181.1"/>
</dbReference>
<dbReference type="InterPro" id="IPR006574">
    <property type="entry name" value="PRY"/>
</dbReference>
<dbReference type="SUPFAM" id="SSF57850">
    <property type="entry name" value="RING/U-box"/>
    <property type="match status" value="1"/>
</dbReference>
<dbReference type="Gene3D" id="4.10.830.40">
    <property type="match status" value="1"/>
</dbReference>
<dbReference type="Pfam" id="PF00643">
    <property type="entry name" value="zf-B_box"/>
    <property type="match status" value="1"/>
</dbReference>
<evidence type="ECO:0000256" key="4">
    <source>
        <dbReference type="ARBA" id="ARBA00022833"/>
    </source>
</evidence>
<dbReference type="SMART" id="SM00449">
    <property type="entry name" value="SPRY"/>
    <property type="match status" value="1"/>
</dbReference>
<evidence type="ECO:0000259" key="9">
    <source>
        <dbReference type="PROSITE" id="PS50119"/>
    </source>
</evidence>
<evidence type="ECO:0000256" key="7">
    <source>
        <dbReference type="SAM" id="Coils"/>
    </source>
</evidence>
<dbReference type="SMART" id="SM00589">
    <property type="entry name" value="PRY"/>
    <property type="match status" value="1"/>
</dbReference>
<dbReference type="InterPro" id="IPR000315">
    <property type="entry name" value="Znf_B-box"/>
</dbReference>
<dbReference type="InterPro" id="IPR013083">
    <property type="entry name" value="Znf_RING/FYVE/PHD"/>
</dbReference>
<dbReference type="SUPFAM" id="SSF49899">
    <property type="entry name" value="Concanavalin A-like lectins/glucanases"/>
    <property type="match status" value="1"/>
</dbReference>
<evidence type="ECO:0000259" key="10">
    <source>
        <dbReference type="PROSITE" id="PS50188"/>
    </source>
</evidence>
<dbReference type="SMART" id="SM00184">
    <property type="entry name" value="RING"/>
    <property type="match status" value="1"/>
</dbReference>
<reference evidence="11" key="1">
    <citation type="submission" date="2025-08" db="UniProtKB">
        <authorList>
            <consortium name="Ensembl"/>
        </authorList>
    </citation>
    <scope>IDENTIFICATION</scope>
</reference>
<dbReference type="InterPro" id="IPR017907">
    <property type="entry name" value="Znf_RING_CS"/>
</dbReference>
<keyword evidence="7" id="KW-0175">Coiled coil</keyword>
<evidence type="ECO:0000256" key="1">
    <source>
        <dbReference type="ARBA" id="ARBA00022588"/>
    </source>
</evidence>
<evidence type="ECO:0000256" key="6">
    <source>
        <dbReference type="PROSITE-ProRule" id="PRU00024"/>
    </source>
</evidence>
<keyword evidence="12" id="KW-1185">Reference proteome</keyword>
<sequence length="564" mass="64017">MAEAVDFLNQEQFSCPICLDLLKDPVAIPCGHSYCMSCINSYWDKEDHDEVYSCPQCRQTFTPKPLLNINIMLSEVVEKLKKKTFQDFSPADHYAGPGDVECDVCTGRKHKAVKSCLVCLASYCETHLQPHYESPAFKKHKLIDATGHLQDKVCPHHEKPLEVYCRTDQQCICYLCTMDKHRGHDNVSITTARTENERQLRTTQKTIQQRIQLRGKELLELRKALESLTCSAQTAAKDSERMFNELIDSVRRKCSEVKELVGDQEKTAVIRAKGLVEKLERDILQLKKRESELEKLSQTEDDIHFLQHHPTLCALPGTGVLPTTPVNQKQCCFRAVSAAVNKLKDKLRDKLEEECKEILEMITEEGPTTREEFLKYACRITLDSNTANSGLALSCGNQSVSTGNQRSYLRHPERFTSCPQVLCREALSGCCYWEVEWDGKDGVDIAVAYKSICRSGVGENFRQGSKSWSLHCTQSGYQFYHNNENTAILGPYAPRIGVYLNYKAGILSFYSISNTMTLLHRVRTTFTEPLYPGFSLHTKLFFSQFAAGELNSIRRATVKIVDIC</sequence>
<dbReference type="GeneID" id="111857154"/>
<keyword evidence="2" id="KW-0479">Metal-binding</keyword>
<dbReference type="InterPro" id="IPR043136">
    <property type="entry name" value="B30.2/SPRY_sf"/>
</dbReference>
<dbReference type="PRINTS" id="PR01407">
    <property type="entry name" value="BUTYPHLNCDUF"/>
</dbReference>
<evidence type="ECO:0000256" key="3">
    <source>
        <dbReference type="ARBA" id="ARBA00022771"/>
    </source>
</evidence>
<keyword evidence="4" id="KW-0862">Zinc</keyword>
<evidence type="ECO:0000313" key="12">
    <source>
        <dbReference type="Proteomes" id="UP000261540"/>
    </source>
</evidence>
<keyword evidence="1" id="KW-0399">Innate immunity</keyword>
<dbReference type="Pfam" id="PF00622">
    <property type="entry name" value="SPRY"/>
    <property type="match status" value="1"/>
</dbReference>
<dbReference type="CDD" id="cd16040">
    <property type="entry name" value="SPRY_PRY_SNTX"/>
    <property type="match status" value="1"/>
</dbReference>
<name>A0A3B3T0Y9_9TELE</name>
<dbReference type="GeneTree" id="ENSGT01150000286899"/>
<dbReference type="STRING" id="1676925.ENSPKIP00000036717"/>
<dbReference type="KEGG" id="pki:111857154"/>
<dbReference type="Gene3D" id="2.60.120.920">
    <property type="match status" value="1"/>
</dbReference>
<dbReference type="Gene3D" id="3.30.40.10">
    <property type="entry name" value="Zinc/RING finger domain, C3HC4 (zinc finger)"/>
    <property type="match status" value="1"/>
</dbReference>
<dbReference type="PROSITE" id="PS50119">
    <property type="entry name" value="ZF_BBOX"/>
    <property type="match status" value="1"/>
</dbReference>
<evidence type="ECO:0000256" key="5">
    <source>
        <dbReference type="ARBA" id="ARBA00022859"/>
    </source>
</evidence>
<dbReference type="PROSITE" id="PS00518">
    <property type="entry name" value="ZF_RING_1"/>
    <property type="match status" value="1"/>
</dbReference>
<dbReference type="PROSITE" id="PS50188">
    <property type="entry name" value="B302_SPRY"/>
    <property type="match status" value="1"/>
</dbReference>
<organism evidence="11 12">
    <name type="scientific">Paramormyrops kingsleyae</name>
    <dbReference type="NCBI Taxonomy" id="1676925"/>
    <lineage>
        <taxon>Eukaryota</taxon>
        <taxon>Metazoa</taxon>
        <taxon>Chordata</taxon>
        <taxon>Craniata</taxon>
        <taxon>Vertebrata</taxon>
        <taxon>Euteleostomi</taxon>
        <taxon>Actinopterygii</taxon>
        <taxon>Neopterygii</taxon>
        <taxon>Teleostei</taxon>
        <taxon>Osteoglossocephala</taxon>
        <taxon>Osteoglossomorpha</taxon>
        <taxon>Osteoglossiformes</taxon>
        <taxon>Mormyridae</taxon>
        <taxon>Paramormyrops</taxon>
    </lineage>
</organism>
<feature type="coiled-coil region" evidence="7">
    <location>
        <begin position="269"/>
        <end position="299"/>
    </location>
</feature>
<evidence type="ECO:0000259" key="8">
    <source>
        <dbReference type="PROSITE" id="PS50089"/>
    </source>
</evidence>
<protein>
    <submittedName>
        <fullName evidence="11">Tripartite motif-containing protein 16-like</fullName>
    </submittedName>
</protein>
<dbReference type="SUPFAM" id="SSF57845">
    <property type="entry name" value="B-box zinc-binding domain"/>
    <property type="match status" value="1"/>
</dbReference>
<dbReference type="RefSeq" id="XP_023693465.1">
    <property type="nucleotide sequence ID" value="XM_023837697.2"/>
</dbReference>
<dbReference type="InterPro" id="IPR003879">
    <property type="entry name" value="Butyrophylin_SPRY"/>
</dbReference>
<feature type="domain" description="B box-type" evidence="9">
    <location>
        <begin position="149"/>
        <end position="189"/>
    </location>
</feature>
<reference evidence="11" key="2">
    <citation type="submission" date="2025-09" db="UniProtKB">
        <authorList>
            <consortium name="Ensembl"/>
        </authorList>
    </citation>
    <scope>IDENTIFICATION</scope>
</reference>
<dbReference type="GO" id="GO:0008270">
    <property type="term" value="F:zinc ion binding"/>
    <property type="evidence" value="ECO:0007669"/>
    <property type="project" value="UniProtKB-KW"/>
</dbReference>
<dbReference type="InterPro" id="IPR058030">
    <property type="entry name" value="TRIM8/14/16/25/29/45/65_CC"/>
</dbReference>
<feature type="domain" description="RING-type" evidence="8">
    <location>
        <begin position="15"/>
        <end position="58"/>
    </location>
</feature>
<dbReference type="PANTHER" id="PTHR25465:SF5">
    <property type="entry name" value="E3 UBIQUITIN_ISG15 LIGASE TRIM25-RELATED"/>
    <property type="match status" value="1"/>
</dbReference>
<keyword evidence="5" id="KW-0391">Immunity</keyword>
<dbReference type="Pfam" id="PF25600">
    <property type="entry name" value="TRIM_CC"/>
    <property type="match status" value="1"/>
</dbReference>
<dbReference type="AlphaFoldDB" id="A0A3B3T0Y9"/>
<proteinExistence type="predicted"/>
<dbReference type="InterPro" id="IPR051051">
    <property type="entry name" value="E3_ubiq-ligase_TRIM/RNF"/>
</dbReference>
<dbReference type="GO" id="GO:0005737">
    <property type="term" value="C:cytoplasm"/>
    <property type="evidence" value="ECO:0007669"/>
    <property type="project" value="UniProtKB-ARBA"/>
</dbReference>
<dbReference type="Pfam" id="PF15227">
    <property type="entry name" value="zf-C3HC4_4"/>
    <property type="match status" value="1"/>
</dbReference>
<evidence type="ECO:0000256" key="2">
    <source>
        <dbReference type="ARBA" id="ARBA00022723"/>
    </source>
</evidence>
<dbReference type="PANTHER" id="PTHR25465">
    <property type="entry name" value="B-BOX DOMAIN CONTAINING"/>
    <property type="match status" value="1"/>
</dbReference>
<keyword evidence="3 6" id="KW-0863">Zinc-finger</keyword>
<dbReference type="InterPro" id="IPR001841">
    <property type="entry name" value="Znf_RING"/>
</dbReference>